<dbReference type="GO" id="GO:0000724">
    <property type="term" value="P:double-strand break repair via homologous recombination"/>
    <property type="evidence" value="ECO:0000318"/>
    <property type="project" value="GO_Central"/>
</dbReference>
<dbReference type="GO" id="GO:0006312">
    <property type="term" value="P:mitotic recombination"/>
    <property type="evidence" value="ECO:0000318"/>
    <property type="project" value="GO_Central"/>
</dbReference>
<dbReference type="Pfam" id="PF04098">
    <property type="entry name" value="Rad52_Rad22"/>
    <property type="match status" value="1"/>
</dbReference>
<keyword evidence="4" id="KW-0234">DNA repair</keyword>
<dbReference type="PANTHER" id="PTHR12132:SF1">
    <property type="entry name" value="DNA REPAIR PROTEIN RAD52 HOMOLOG"/>
    <property type="match status" value="1"/>
</dbReference>
<dbReference type="Proteomes" id="UP000000305">
    <property type="component" value="Unassembled WGS sequence"/>
</dbReference>
<evidence type="ECO:0000256" key="6">
    <source>
        <dbReference type="ARBA" id="ARBA00073403"/>
    </source>
</evidence>
<feature type="compositionally biased region" description="Polar residues" evidence="7">
    <location>
        <begin position="320"/>
        <end position="331"/>
    </location>
</feature>
<dbReference type="GO" id="GO:0010792">
    <property type="term" value="P:DNA double-strand break processing involved in repair via single-strand annealing"/>
    <property type="evidence" value="ECO:0007669"/>
    <property type="project" value="UniProtKB-ARBA"/>
</dbReference>
<dbReference type="Gene3D" id="3.30.390.80">
    <property type="entry name" value="DNA repair protein Rad52/59/22"/>
    <property type="match status" value="1"/>
</dbReference>
<dbReference type="PANTHER" id="PTHR12132">
    <property type="entry name" value="DNA REPAIR AND RECOMBINATION PROTEIN RAD52, RAD59"/>
    <property type="match status" value="1"/>
</dbReference>
<evidence type="ECO:0000313" key="9">
    <source>
        <dbReference type="Proteomes" id="UP000000305"/>
    </source>
</evidence>
<evidence type="ECO:0000256" key="3">
    <source>
        <dbReference type="ARBA" id="ARBA00023172"/>
    </source>
</evidence>
<dbReference type="OrthoDB" id="206565at2759"/>
<keyword evidence="9" id="KW-1185">Reference proteome</keyword>
<evidence type="ECO:0000256" key="1">
    <source>
        <dbReference type="ARBA" id="ARBA00006638"/>
    </source>
</evidence>
<organism evidence="8 9">
    <name type="scientific">Daphnia pulex</name>
    <name type="common">Water flea</name>
    <dbReference type="NCBI Taxonomy" id="6669"/>
    <lineage>
        <taxon>Eukaryota</taxon>
        <taxon>Metazoa</taxon>
        <taxon>Ecdysozoa</taxon>
        <taxon>Arthropoda</taxon>
        <taxon>Crustacea</taxon>
        <taxon>Branchiopoda</taxon>
        <taxon>Diplostraca</taxon>
        <taxon>Cladocera</taxon>
        <taxon>Anomopoda</taxon>
        <taxon>Daphniidae</taxon>
        <taxon>Daphnia</taxon>
    </lineage>
</organism>
<sequence>MQRPVKFGRIEYDVEEHKVLQSTLRKDLAPEMVSQRHGPGGQKLAYIEGWRLIALANEVFGFNGWSHQVVQQTIVCGLDCVDQVDDKFYVGVSSTVRVELKDGSFHEDIGYGVCEGMKSKALSLEKARKEAATDGLKRALKGFGNVLGNCLNNKNYLRWANKYPVTTPAPPQKNETVLEVPPAVHRSRYNAMEEKKRGIEALKTPSAASTSVPIIEKNVDATHESTHPMPAPQEPAPQCPGLPTGQKLISTKETALTSIKPPNISGAQNGETINNSALKDDLLNESDPVKLERKRKQQQKKEEFLQQLKRQKQEDGARISTVSIKSEQTSPVPEDDSEKWMREVDPESFALISGIDWSDEENPAPYQAIINKPNVNTVTKPAPHKPAPHKPAPHKPALAVPKANNFRK</sequence>
<evidence type="ECO:0000256" key="7">
    <source>
        <dbReference type="SAM" id="MobiDB-lite"/>
    </source>
</evidence>
<protein>
    <recommendedName>
        <fullName evidence="6">DNA repair protein RAD52 homolog</fullName>
    </recommendedName>
</protein>
<comment type="function">
    <text evidence="5">Involved in double-stranded break repair. Plays a central role in genetic recombination and DNA repair by promoting the annealing of complementary single-stranded DNA and by stimulation of the RAD51 recombinase.</text>
</comment>
<dbReference type="EMBL" id="GL732537">
    <property type="protein sequence ID" value="EFX83374.1"/>
    <property type="molecule type" value="Genomic_DNA"/>
</dbReference>
<feature type="compositionally biased region" description="Basic residues" evidence="7">
    <location>
        <begin position="382"/>
        <end position="393"/>
    </location>
</feature>
<dbReference type="HOGENOM" id="CLU_054400_0_0_1"/>
<evidence type="ECO:0000256" key="4">
    <source>
        <dbReference type="ARBA" id="ARBA00023204"/>
    </source>
</evidence>
<dbReference type="AlphaFoldDB" id="E9GB55"/>
<dbReference type="STRING" id="6669.E9GB55"/>
<keyword evidence="3" id="KW-0233">DNA recombination</keyword>
<proteinExistence type="inferred from homology"/>
<dbReference type="InParanoid" id="E9GB55"/>
<evidence type="ECO:0000256" key="5">
    <source>
        <dbReference type="ARBA" id="ARBA00053354"/>
    </source>
</evidence>
<keyword evidence="2" id="KW-0227">DNA damage</keyword>
<evidence type="ECO:0000313" key="8">
    <source>
        <dbReference type="EMBL" id="EFX83374.1"/>
    </source>
</evidence>
<comment type="similarity">
    <text evidence="1">Belongs to the RAD52 family.</text>
</comment>
<feature type="compositionally biased region" description="Low complexity" evidence="7">
    <location>
        <begin position="395"/>
        <end position="408"/>
    </location>
</feature>
<name>E9GB55_DAPPU</name>
<dbReference type="GO" id="GO:0005634">
    <property type="term" value="C:nucleus"/>
    <property type="evidence" value="ECO:0000318"/>
    <property type="project" value="GO_Central"/>
</dbReference>
<gene>
    <name evidence="8" type="ORF">DAPPUDRAFT_100705</name>
</gene>
<dbReference type="eggNOG" id="KOG4141">
    <property type="taxonomic scope" value="Eukaryota"/>
</dbReference>
<dbReference type="InterPro" id="IPR041247">
    <property type="entry name" value="Rad52_fam"/>
</dbReference>
<dbReference type="KEGG" id="dpx:DAPPUDRAFT_100705"/>
<dbReference type="FunFam" id="3.30.390.80:FF:000001">
    <property type="entry name" value="DNA repair protein RAD52 homolog"/>
    <property type="match status" value="1"/>
</dbReference>
<dbReference type="GO" id="GO:0045002">
    <property type="term" value="P:double-strand break repair via single-strand annealing"/>
    <property type="evidence" value="ECO:0000318"/>
    <property type="project" value="GO_Central"/>
</dbReference>
<feature type="region of interest" description="Disordered" evidence="7">
    <location>
        <begin position="292"/>
        <end position="341"/>
    </location>
</feature>
<dbReference type="SUPFAM" id="SSF54768">
    <property type="entry name" value="dsRNA-binding domain-like"/>
    <property type="match status" value="1"/>
</dbReference>
<dbReference type="InterPro" id="IPR042525">
    <property type="entry name" value="Rad52_Rad59_Rad22_sf"/>
</dbReference>
<feature type="region of interest" description="Disordered" evidence="7">
    <location>
        <begin position="376"/>
        <end position="408"/>
    </location>
</feature>
<accession>E9GB55</accession>
<reference evidence="8 9" key="1">
    <citation type="journal article" date="2011" name="Science">
        <title>The ecoresponsive genome of Daphnia pulex.</title>
        <authorList>
            <person name="Colbourne J.K."/>
            <person name="Pfrender M.E."/>
            <person name="Gilbert D."/>
            <person name="Thomas W.K."/>
            <person name="Tucker A."/>
            <person name="Oakley T.H."/>
            <person name="Tokishita S."/>
            <person name="Aerts A."/>
            <person name="Arnold G.J."/>
            <person name="Basu M.K."/>
            <person name="Bauer D.J."/>
            <person name="Caceres C.E."/>
            <person name="Carmel L."/>
            <person name="Casola C."/>
            <person name="Choi J.H."/>
            <person name="Detter J.C."/>
            <person name="Dong Q."/>
            <person name="Dusheyko S."/>
            <person name="Eads B.D."/>
            <person name="Frohlich T."/>
            <person name="Geiler-Samerotte K.A."/>
            <person name="Gerlach D."/>
            <person name="Hatcher P."/>
            <person name="Jogdeo S."/>
            <person name="Krijgsveld J."/>
            <person name="Kriventseva E.V."/>
            <person name="Kultz D."/>
            <person name="Laforsch C."/>
            <person name="Lindquist E."/>
            <person name="Lopez J."/>
            <person name="Manak J.R."/>
            <person name="Muller J."/>
            <person name="Pangilinan J."/>
            <person name="Patwardhan R.P."/>
            <person name="Pitluck S."/>
            <person name="Pritham E.J."/>
            <person name="Rechtsteiner A."/>
            <person name="Rho M."/>
            <person name="Rogozin I.B."/>
            <person name="Sakarya O."/>
            <person name="Salamov A."/>
            <person name="Schaack S."/>
            <person name="Shapiro H."/>
            <person name="Shiga Y."/>
            <person name="Skalitzky C."/>
            <person name="Smith Z."/>
            <person name="Souvorov A."/>
            <person name="Sung W."/>
            <person name="Tang Z."/>
            <person name="Tsuchiya D."/>
            <person name="Tu H."/>
            <person name="Vos H."/>
            <person name="Wang M."/>
            <person name="Wolf Y.I."/>
            <person name="Yamagata H."/>
            <person name="Yamada T."/>
            <person name="Ye Y."/>
            <person name="Shaw J.R."/>
            <person name="Andrews J."/>
            <person name="Crease T.J."/>
            <person name="Tang H."/>
            <person name="Lucas S.M."/>
            <person name="Robertson H.M."/>
            <person name="Bork P."/>
            <person name="Koonin E.V."/>
            <person name="Zdobnov E.M."/>
            <person name="Grigoriev I.V."/>
            <person name="Lynch M."/>
            <person name="Boore J.L."/>
        </authorList>
    </citation>
    <scope>NUCLEOTIDE SEQUENCE [LARGE SCALE GENOMIC DNA]</scope>
</reference>
<dbReference type="InterPro" id="IPR007232">
    <property type="entry name" value="Rad52_Rad59_Rad22"/>
</dbReference>
<evidence type="ECO:0000256" key="2">
    <source>
        <dbReference type="ARBA" id="ARBA00022763"/>
    </source>
</evidence>